<dbReference type="EMBL" id="CM027680">
    <property type="protein sequence ID" value="KAG0549435.1"/>
    <property type="molecule type" value="Genomic_DNA"/>
</dbReference>
<sequence>MDAERRALLDFKAAVTADPWGVQASWTPMRDPCNFFGVTCDAGAVTWLRINGAGLAGTLTPSLGRLPALESVLLFGNALTSGVPSSFRALAPMLHKLNLSWNTLDGEILPFLGAFPWLRLLDLSYIRFAGGIPAALFDTSLRLRYVLLAHNNLTDPVLPSITNCSRLVGFNFSYNHLSREFSNQVCTPPKMNYISVRSNALSVDIVGKLTSCGSIDLLDVGSNKFSGAAPFALLGSVNITYFNVSSNAFNGEIPSIATCSTKISYLDASDNRLTRPMPECMVNCRGLRVLDLGVNALAGAILGHCVWGIEMLVTFDLAGLALTIRQPVPILA</sequence>
<evidence type="ECO:0000256" key="4">
    <source>
        <dbReference type="ARBA" id="ARBA00022737"/>
    </source>
</evidence>
<evidence type="ECO:0000256" key="1">
    <source>
        <dbReference type="ARBA" id="ARBA00004167"/>
    </source>
</evidence>
<dbReference type="AlphaFoldDB" id="A0A921S165"/>
<dbReference type="SUPFAM" id="SSF52058">
    <property type="entry name" value="L domain-like"/>
    <property type="match status" value="1"/>
</dbReference>
<keyword evidence="4" id="KW-0677">Repeat</keyword>
<comment type="subcellular location">
    <subcellularLocation>
        <location evidence="1">Membrane</location>
        <topology evidence="1">Single-pass membrane protein</topology>
    </subcellularLocation>
</comment>
<dbReference type="Gene3D" id="3.80.10.10">
    <property type="entry name" value="Ribonuclease Inhibitor"/>
    <property type="match status" value="3"/>
</dbReference>
<evidence type="ECO:0000259" key="6">
    <source>
        <dbReference type="Pfam" id="PF08263"/>
    </source>
</evidence>
<gene>
    <name evidence="7" type="ORF">BDA96_01G255700</name>
</gene>
<evidence type="ECO:0000256" key="2">
    <source>
        <dbReference type="ARBA" id="ARBA00022614"/>
    </source>
</evidence>
<reference evidence="7" key="2">
    <citation type="submission" date="2020-10" db="EMBL/GenBank/DDBJ databases">
        <authorList>
            <person name="Cooper E.A."/>
            <person name="Brenton Z.W."/>
            <person name="Flinn B.S."/>
            <person name="Jenkins J."/>
            <person name="Shu S."/>
            <person name="Flowers D."/>
            <person name="Luo F."/>
            <person name="Wang Y."/>
            <person name="Xia P."/>
            <person name="Barry K."/>
            <person name="Daum C."/>
            <person name="Lipzen A."/>
            <person name="Yoshinaga Y."/>
            <person name="Schmutz J."/>
            <person name="Saski C."/>
            <person name="Vermerris W."/>
            <person name="Kresovich S."/>
        </authorList>
    </citation>
    <scope>NUCLEOTIDE SEQUENCE</scope>
</reference>
<evidence type="ECO:0000256" key="3">
    <source>
        <dbReference type="ARBA" id="ARBA00022729"/>
    </source>
</evidence>
<dbReference type="Pfam" id="PF00560">
    <property type="entry name" value="LRR_1"/>
    <property type="match status" value="1"/>
</dbReference>
<keyword evidence="3" id="KW-0732">Signal</keyword>
<dbReference type="InterPro" id="IPR001611">
    <property type="entry name" value="Leu-rich_rpt"/>
</dbReference>
<protein>
    <recommendedName>
        <fullName evidence="6">Leucine-rich repeat-containing N-terminal plant-type domain-containing protein</fullName>
    </recommendedName>
</protein>
<dbReference type="GO" id="GO:0004674">
    <property type="term" value="F:protein serine/threonine kinase activity"/>
    <property type="evidence" value="ECO:0007669"/>
    <property type="project" value="UniProtKB-EC"/>
</dbReference>
<dbReference type="Pfam" id="PF08263">
    <property type="entry name" value="LRRNT_2"/>
    <property type="match status" value="1"/>
</dbReference>
<reference evidence="7" key="1">
    <citation type="journal article" date="2019" name="BMC Genomics">
        <title>A new reference genome for Sorghum bicolor reveals high levels of sequence similarity between sweet and grain genotypes: implications for the genetics of sugar metabolism.</title>
        <authorList>
            <person name="Cooper E.A."/>
            <person name="Brenton Z.W."/>
            <person name="Flinn B.S."/>
            <person name="Jenkins J."/>
            <person name="Shu S."/>
            <person name="Flowers D."/>
            <person name="Luo F."/>
            <person name="Wang Y."/>
            <person name="Xia P."/>
            <person name="Barry K."/>
            <person name="Daum C."/>
            <person name="Lipzen A."/>
            <person name="Yoshinaga Y."/>
            <person name="Schmutz J."/>
            <person name="Saski C."/>
            <person name="Vermerris W."/>
            <person name="Kresovich S."/>
        </authorList>
    </citation>
    <scope>NUCLEOTIDE SEQUENCE</scope>
</reference>
<proteinExistence type="predicted"/>
<name>A0A921S165_SORBI</name>
<dbReference type="PANTHER" id="PTHR48053:SF159">
    <property type="entry name" value="PROTEIN KINASE DOMAIN-CONTAINING PROTEIN"/>
    <property type="match status" value="1"/>
</dbReference>
<dbReference type="InterPro" id="IPR032675">
    <property type="entry name" value="LRR_dom_sf"/>
</dbReference>
<evidence type="ECO:0000313" key="8">
    <source>
        <dbReference type="Proteomes" id="UP000807115"/>
    </source>
</evidence>
<keyword evidence="5" id="KW-0675">Receptor</keyword>
<feature type="domain" description="Leucine-rich repeat-containing N-terminal plant-type" evidence="6">
    <location>
        <begin position="2"/>
        <end position="41"/>
    </location>
</feature>
<dbReference type="InterPro" id="IPR013210">
    <property type="entry name" value="LRR_N_plant-typ"/>
</dbReference>
<dbReference type="InterPro" id="IPR051716">
    <property type="entry name" value="Plant_RL_S/T_kinase"/>
</dbReference>
<dbReference type="PANTHER" id="PTHR48053">
    <property type="entry name" value="LEUCINE RICH REPEAT FAMILY PROTEIN, EXPRESSED"/>
    <property type="match status" value="1"/>
</dbReference>
<dbReference type="Proteomes" id="UP000807115">
    <property type="component" value="Chromosome 1"/>
</dbReference>
<evidence type="ECO:0000256" key="5">
    <source>
        <dbReference type="ARBA" id="ARBA00023170"/>
    </source>
</evidence>
<keyword evidence="2" id="KW-0433">Leucine-rich repeat</keyword>
<accession>A0A921S165</accession>
<organism evidence="7 8">
    <name type="scientific">Sorghum bicolor</name>
    <name type="common">Sorghum</name>
    <name type="synonym">Sorghum vulgare</name>
    <dbReference type="NCBI Taxonomy" id="4558"/>
    <lineage>
        <taxon>Eukaryota</taxon>
        <taxon>Viridiplantae</taxon>
        <taxon>Streptophyta</taxon>
        <taxon>Embryophyta</taxon>
        <taxon>Tracheophyta</taxon>
        <taxon>Spermatophyta</taxon>
        <taxon>Magnoliopsida</taxon>
        <taxon>Liliopsida</taxon>
        <taxon>Poales</taxon>
        <taxon>Poaceae</taxon>
        <taxon>PACMAD clade</taxon>
        <taxon>Panicoideae</taxon>
        <taxon>Andropogonodae</taxon>
        <taxon>Andropogoneae</taxon>
        <taxon>Sorghinae</taxon>
        <taxon>Sorghum</taxon>
    </lineage>
</organism>
<comment type="caution">
    <text evidence="7">The sequence shown here is derived from an EMBL/GenBank/DDBJ whole genome shotgun (WGS) entry which is preliminary data.</text>
</comment>
<dbReference type="GO" id="GO:0016020">
    <property type="term" value="C:membrane"/>
    <property type="evidence" value="ECO:0007669"/>
    <property type="project" value="UniProtKB-SubCell"/>
</dbReference>
<evidence type="ECO:0000313" key="7">
    <source>
        <dbReference type="EMBL" id="KAG0549435.1"/>
    </source>
</evidence>